<dbReference type="AlphaFoldDB" id="W1XNZ9"/>
<dbReference type="Gene3D" id="3.40.50.1980">
    <property type="entry name" value="Nitrogenase molybdenum iron protein domain"/>
    <property type="match status" value="1"/>
</dbReference>
<reference evidence="1" key="1">
    <citation type="submission" date="2013-12" db="EMBL/GenBank/DDBJ databases">
        <title>A Varibaculum cambriense genome reconstructed from a premature infant gut community with otherwise low bacterial novelty that shifts toward anaerobic metabolism during the third week of life.</title>
        <authorList>
            <person name="Brown C.T."/>
            <person name="Sharon I."/>
            <person name="Thomas B.C."/>
            <person name="Castelle C.J."/>
            <person name="Morowitz M.J."/>
            <person name="Banfield J.F."/>
        </authorList>
    </citation>
    <scope>NUCLEOTIDE SEQUENCE</scope>
</reference>
<gene>
    <name evidence="1" type="ORF">Q604_UNBC14913G0001</name>
</gene>
<feature type="non-terminal residue" evidence="1">
    <location>
        <position position="1"/>
    </location>
</feature>
<protein>
    <submittedName>
        <fullName evidence="1">Periplasmic binding protein</fullName>
    </submittedName>
</protein>
<comment type="caution">
    <text evidence="1">The sequence shown here is derived from an EMBL/GenBank/DDBJ whole genome shotgun (WGS) entry which is preliminary data.</text>
</comment>
<sequence length="38" mass="4226">AVKEGHFIRVKLSEITPGVRTVDALKRLAEEIHGIKVD</sequence>
<evidence type="ECO:0000313" key="1">
    <source>
        <dbReference type="EMBL" id="ETJ30569.1"/>
    </source>
</evidence>
<accession>W1XNZ9</accession>
<dbReference type="EMBL" id="AZMM01014913">
    <property type="protein sequence ID" value="ETJ30569.1"/>
    <property type="molecule type" value="Genomic_DNA"/>
</dbReference>
<organism evidence="1">
    <name type="scientific">human gut metagenome</name>
    <dbReference type="NCBI Taxonomy" id="408170"/>
    <lineage>
        <taxon>unclassified sequences</taxon>
        <taxon>metagenomes</taxon>
        <taxon>organismal metagenomes</taxon>
    </lineage>
</organism>
<proteinExistence type="predicted"/>
<name>W1XNZ9_9ZZZZ</name>